<dbReference type="PANTHER" id="PTHR43190">
    <property type="entry name" value="N-ACETYL-D-GLUCOSAMINE KINASE"/>
    <property type="match status" value="1"/>
</dbReference>
<dbReference type="InterPro" id="IPR043129">
    <property type="entry name" value="ATPase_NBD"/>
</dbReference>
<organism evidence="1 2">
    <name type="scientific">Gracilimonas halophila</name>
    <dbReference type="NCBI Taxonomy" id="1834464"/>
    <lineage>
        <taxon>Bacteria</taxon>
        <taxon>Pseudomonadati</taxon>
        <taxon>Balneolota</taxon>
        <taxon>Balneolia</taxon>
        <taxon>Balneolales</taxon>
        <taxon>Balneolaceae</taxon>
        <taxon>Gracilimonas</taxon>
    </lineage>
</organism>
<sequence>MNILIADSGASKTDWVLLGEEQPQFIQTEGLNPNLVSATEFMSVLSKELKPNLSGRSVSRIYFYGSGCGSSQKKKEVERFLKEVFEFAEIKIGTDLDAAGLALFGKKEGIVCILGTGSSAGFFKDGKVVRQMPSSGYPDGDEGGGCDIGKRILKLYLSGNLHKDLKSYLDKMIETDTEKLHLMFEKTKKGKLFASRVCKVMGAKAHYPQMQQILYNGFESFLKKVTATFPDEVIEWELGFVGSVASVYEAELRACARQMNIEISSVVRSPIEHIALQFSGDH</sequence>
<dbReference type="InterPro" id="IPR052519">
    <property type="entry name" value="Euk-type_GlcNAc_Kinase"/>
</dbReference>
<evidence type="ECO:0000313" key="1">
    <source>
        <dbReference type="EMBL" id="MFD2533280.1"/>
    </source>
</evidence>
<evidence type="ECO:0000313" key="2">
    <source>
        <dbReference type="Proteomes" id="UP001597460"/>
    </source>
</evidence>
<dbReference type="SUPFAM" id="SSF53067">
    <property type="entry name" value="Actin-like ATPase domain"/>
    <property type="match status" value="2"/>
</dbReference>
<protein>
    <recommendedName>
        <fullName evidence="3">BadF-type ATPase</fullName>
    </recommendedName>
</protein>
<name>A0ABW5JL75_9BACT</name>
<dbReference type="Gene3D" id="3.30.420.40">
    <property type="match status" value="2"/>
</dbReference>
<evidence type="ECO:0008006" key="3">
    <source>
        <dbReference type="Google" id="ProtNLM"/>
    </source>
</evidence>
<dbReference type="EMBL" id="JBHULI010000025">
    <property type="protein sequence ID" value="MFD2533280.1"/>
    <property type="molecule type" value="Genomic_DNA"/>
</dbReference>
<proteinExistence type="predicted"/>
<reference evidence="2" key="1">
    <citation type="journal article" date="2019" name="Int. J. Syst. Evol. Microbiol.">
        <title>The Global Catalogue of Microorganisms (GCM) 10K type strain sequencing project: providing services to taxonomists for standard genome sequencing and annotation.</title>
        <authorList>
            <consortium name="The Broad Institute Genomics Platform"/>
            <consortium name="The Broad Institute Genome Sequencing Center for Infectious Disease"/>
            <person name="Wu L."/>
            <person name="Ma J."/>
        </authorList>
    </citation>
    <scope>NUCLEOTIDE SEQUENCE [LARGE SCALE GENOMIC DNA]</scope>
    <source>
        <strain evidence="2">KCTC 52042</strain>
    </source>
</reference>
<dbReference type="RefSeq" id="WP_390303290.1">
    <property type="nucleotide sequence ID" value="NZ_JBHULI010000025.1"/>
</dbReference>
<gene>
    <name evidence="1" type="ORF">ACFSVN_12570</name>
</gene>
<comment type="caution">
    <text evidence="1">The sequence shown here is derived from an EMBL/GenBank/DDBJ whole genome shotgun (WGS) entry which is preliminary data.</text>
</comment>
<dbReference type="Proteomes" id="UP001597460">
    <property type="component" value="Unassembled WGS sequence"/>
</dbReference>
<accession>A0ABW5JL75</accession>
<dbReference type="PANTHER" id="PTHR43190:SF3">
    <property type="entry name" value="N-ACETYL-D-GLUCOSAMINE KINASE"/>
    <property type="match status" value="1"/>
</dbReference>
<dbReference type="Gene3D" id="1.10.720.160">
    <property type="match status" value="1"/>
</dbReference>
<dbReference type="CDD" id="cd24079">
    <property type="entry name" value="ASKHA_NBD_PG1100-like"/>
    <property type="match status" value="1"/>
</dbReference>
<keyword evidence="2" id="KW-1185">Reference proteome</keyword>